<dbReference type="EMBL" id="QDKQ01000065">
    <property type="protein sequence ID" value="PVM84349.1"/>
    <property type="molecule type" value="Genomic_DNA"/>
</dbReference>
<dbReference type="InterPro" id="IPR006311">
    <property type="entry name" value="TAT_signal"/>
</dbReference>
<keyword evidence="4" id="KW-0798">TonB box</keyword>
<proteinExistence type="inferred from homology"/>
<keyword evidence="9" id="KW-1185">Reference proteome</keyword>
<dbReference type="InterPro" id="IPR010104">
    <property type="entry name" value="TonB_rcpt_bac"/>
</dbReference>
<dbReference type="InterPro" id="IPR037066">
    <property type="entry name" value="Plug_dom_sf"/>
</dbReference>
<dbReference type="SUPFAM" id="SSF56935">
    <property type="entry name" value="Porins"/>
    <property type="match status" value="1"/>
</dbReference>
<dbReference type="PROSITE" id="PS51318">
    <property type="entry name" value="TAT"/>
    <property type="match status" value="1"/>
</dbReference>
<dbReference type="Proteomes" id="UP000245073">
    <property type="component" value="Unassembled WGS sequence"/>
</dbReference>
<keyword evidence="8" id="KW-0675">Receptor</keyword>
<comment type="similarity">
    <text evidence="4">Belongs to the TonB-dependent receptor family.</text>
</comment>
<name>A0A2T9JKX5_9CAUL</name>
<reference evidence="8 9" key="1">
    <citation type="submission" date="2018-04" db="EMBL/GenBank/DDBJ databases">
        <title>The genome sequence of Caulobacter sp. 744.</title>
        <authorList>
            <person name="Gao J."/>
            <person name="Sun J."/>
        </authorList>
    </citation>
    <scope>NUCLEOTIDE SEQUENCE [LARGE SCALE GENOMIC DNA]</scope>
    <source>
        <strain evidence="8 9">774</strain>
    </source>
</reference>
<feature type="domain" description="TonB-dependent receptor-like beta-barrel" evidence="6">
    <location>
        <begin position="425"/>
        <end position="900"/>
    </location>
</feature>
<keyword evidence="5" id="KW-0732">Signal</keyword>
<dbReference type="PANTHER" id="PTHR40980">
    <property type="entry name" value="PLUG DOMAIN-CONTAINING PROTEIN"/>
    <property type="match status" value="1"/>
</dbReference>
<organism evidence="8 9">
    <name type="scientific">Caulobacter endophyticus</name>
    <dbReference type="NCBI Taxonomy" id="2172652"/>
    <lineage>
        <taxon>Bacteria</taxon>
        <taxon>Pseudomonadati</taxon>
        <taxon>Pseudomonadota</taxon>
        <taxon>Alphaproteobacteria</taxon>
        <taxon>Caulobacterales</taxon>
        <taxon>Caulobacteraceae</taxon>
        <taxon>Caulobacter</taxon>
    </lineage>
</organism>
<evidence type="ECO:0000259" key="7">
    <source>
        <dbReference type="Pfam" id="PF07715"/>
    </source>
</evidence>
<sequence>MDIRFKPRRAALMSGAATGLALLIAAGAAQAQAAGQTTEDNAVEEITVTGIRASIENSIALKKASSSIVETVSAEDIGKLPDTSIAESLARLPGLTAQRLDGRAQSISVRGLGPDFNTVLLNGREQVSTSDNRGVEFDQYPSEILSGVVVYKTPDASLVGQGLAATVDLRTIRPLDYGKTVISANARYEMNGEKKLNPDAKDTGRRISATFVDQFADDTVGVALSVSHIQSPTQSRRFNAWGYATFDADAAPYAGNPAYTAADGALIIGGAKPYNQSNNLKRTGVIGVLEYKPTDKFHTALDLYYSDFKEKQILRGIEIPLFWGGAVLQPGYTVTDGIITSGTYSNVKGVMRNDLNTRHAKLGSVGWNTSYEFDNGWTATADLSYSHAKRKDVIFESYSGTGPQGVGATDTMGFTTTPGGGTLFKSTLDYTNAAQIVLTDPQGWGAGAAGGALTQAGFYNTPQIKDELEAIKLSAKHDLSWGPISSVEFAYNGSLREKSKEVHESFLTFGGRIAQGAPTSRAIPTAALIGDVSLGLIGIEGMLAYDPTYLLNNGVYTLIADQNPAVQTRNWSVREEVHLGYVKFGIDSTLGSIPVKGNAGLQVVHTDQFSTGVAVDPNNVSQPMSTDDGDKFTYVLPSINLTFDLSNETLLRVGAARTLARARMDELRASQSFTTNPAYLTSTNPNQSFFSANGGNPKLRPYIADGVDVSLEKYFGRSAYVSVAAYYKKLSNYVNSNSSSYKDFAAFTYLLSPAQQQQLGTTVGLVTGPDNGKGGYIRGVEFSTSIQGDILWEPLRHFGLQFSASLTDSEVKLEDGQDPIDMPGLSKKVVNTTFYYENNGFNARISNRYRGKFLGEVSGLSASRIYRTVDAESVLDAQIGYEFREGRFEGLSLMLQANNITDEPFKTYENGDPRRTIDYQKYGTTYMFGLAYKF</sequence>
<accession>A0A2T9JKX5</accession>
<evidence type="ECO:0000259" key="6">
    <source>
        <dbReference type="Pfam" id="PF00593"/>
    </source>
</evidence>
<dbReference type="Pfam" id="PF00593">
    <property type="entry name" value="TonB_dep_Rec_b-barrel"/>
    <property type="match status" value="1"/>
</dbReference>
<evidence type="ECO:0000256" key="2">
    <source>
        <dbReference type="ARBA" id="ARBA00023136"/>
    </source>
</evidence>
<evidence type="ECO:0000313" key="8">
    <source>
        <dbReference type="EMBL" id="PVM84349.1"/>
    </source>
</evidence>
<dbReference type="GO" id="GO:0009279">
    <property type="term" value="C:cell outer membrane"/>
    <property type="evidence" value="ECO:0007669"/>
    <property type="project" value="UniProtKB-SubCell"/>
</dbReference>
<dbReference type="NCBIfam" id="TIGR01782">
    <property type="entry name" value="TonB-Xanth-Caul"/>
    <property type="match status" value="1"/>
</dbReference>
<dbReference type="Pfam" id="PF07715">
    <property type="entry name" value="Plug"/>
    <property type="match status" value="1"/>
</dbReference>
<dbReference type="RefSeq" id="WP_109102503.1">
    <property type="nucleotide sequence ID" value="NZ_QDKQ01000065.1"/>
</dbReference>
<feature type="domain" description="TonB-dependent receptor plug" evidence="7">
    <location>
        <begin position="63"/>
        <end position="165"/>
    </location>
</feature>
<protein>
    <submittedName>
        <fullName evidence="8">TonB-dependent receptor</fullName>
    </submittedName>
</protein>
<keyword evidence="2 4" id="KW-0472">Membrane</keyword>
<evidence type="ECO:0000256" key="5">
    <source>
        <dbReference type="SAM" id="SignalP"/>
    </source>
</evidence>
<evidence type="ECO:0000313" key="9">
    <source>
        <dbReference type="Proteomes" id="UP000245073"/>
    </source>
</evidence>
<dbReference type="OrthoDB" id="5476657at2"/>
<feature type="signal peptide" evidence="5">
    <location>
        <begin position="1"/>
        <end position="33"/>
    </location>
</feature>
<dbReference type="AlphaFoldDB" id="A0A2T9JKX5"/>
<dbReference type="Gene3D" id="2.40.170.20">
    <property type="entry name" value="TonB-dependent receptor, beta-barrel domain"/>
    <property type="match status" value="1"/>
</dbReference>
<evidence type="ECO:0000256" key="3">
    <source>
        <dbReference type="ARBA" id="ARBA00023237"/>
    </source>
</evidence>
<dbReference type="CDD" id="cd01347">
    <property type="entry name" value="ligand_gated_channel"/>
    <property type="match status" value="1"/>
</dbReference>
<gene>
    <name evidence="8" type="ORF">DDF67_19510</name>
</gene>
<evidence type="ECO:0000256" key="4">
    <source>
        <dbReference type="RuleBase" id="RU003357"/>
    </source>
</evidence>
<comment type="subcellular location">
    <subcellularLocation>
        <location evidence="1 4">Cell outer membrane</location>
    </subcellularLocation>
</comment>
<dbReference type="InterPro" id="IPR012910">
    <property type="entry name" value="Plug_dom"/>
</dbReference>
<dbReference type="Gene3D" id="2.170.130.10">
    <property type="entry name" value="TonB-dependent receptor, plug domain"/>
    <property type="match status" value="1"/>
</dbReference>
<dbReference type="InterPro" id="IPR036942">
    <property type="entry name" value="Beta-barrel_TonB_sf"/>
</dbReference>
<feature type="chain" id="PRO_5015506912" evidence="5">
    <location>
        <begin position="34"/>
        <end position="934"/>
    </location>
</feature>
<evidence type="ECO:0000256" key="1">
    <source>
        <dbReference type="ARBA" id="ARBA00004442"/>
    </source>
</evidence>
<comment type="caution">
    <text evidence="8">The sequence shown here is derived from an EMBL/GenBank/DDBJ whole genome shotgun (WGS) entry which is preliminary data.</text>
</comment>
<keyword evidence="3" id="KW-0998">Cell outer membrane</keyword>
<dbReference type="InterPro" id="IPR000531">
    <property type="entry name" value="Beta-barrel_TonB"/>
</dbReference>
<dbReference type="PANTHER" id="PTHR40980:SF3">
    <property type="entry name" value="TONB-DEPENDENT RECEPTOR-LIKE BETA-BARREL DOMAIN-CONTAINING PROTEIN"/>
    <property type="match status" value="1"/>
</dbReference>